<dbReference type="AlphaFoldDB" id="A0A318EG50"/>
<organism evidence="2 3">
    <name type="scientific">Sinimarinibacterium flocculans</name>
    <dbReference type="NCBI Taxonomy" id="985250"/>
    <lineage>
        <taxon>Bacteria</taxon>
        <taxon>Pseudomonadati</taxon>
        <taxon>Pseudomonadota</taxon>
        <taxon>Gammaproteobacteria</taxon>
        <taxon>Nevskiales</taxon>
        <taxon>Nevskiaceae</taxon>
        <taxon>Sinimarinibacterium</taxon>
    </lineage>
</organism>
<keyword evidence="3" id="KW-1185">Reference proteome</keyword>
<name>A0A318EG50_9GAMM</name>
<comment type="caution">
    <text evidence="2">The sequence shown here is derived from an EMBL/GenBank/DDBJ whole genome shotgun (WGS) entry which is preliminary data.</text>
</comment>
<dbReference type="RefSeq" id="WP_110263365.1">
    <property type="nucleotide sequence ID" value="NZ_CAKZQT010000007.1"/>
</dbReference>
<gene>
    <name evidence="2" type="ORF">C8D93_101273</name>
</gene>
<evidence type="ECO:0000313" key="3">
    <source>
        <dbReference type="Proteomes" id="UP000248330"/>
    </source>
</evidence>
<evidence type="ECO:0000256" key="1">
    <source>
        <dbReference type="SAM" id="MobiDB-lite"/>
    </source>
</evidence>
<feature type="compositionally biased region" description="Low complexity" evidence="1">
    <location>
        <begin position="8"/>
        <end position="22"/>
    </location>
</feature>
<evidence type="ECO:0008006" key="4">
    <source>
        <dbReference type="Google" id="ProtNLM"/>
    </source>
</evidence>
<accession>A0A318EG50</accession>
<evidence type="ECO:0000313" key="2">
    <source>
        <dbReference type="EMBL" id="PXV71228.1"/>
    </source>
</evidence>
<dbReference type="InterPro" id="IPR012349">
    <property type="entry name" value="Split_barrel_FMN-bd"/>
</dbReference>
<reference evidence="2 3" key="1">
    <citation type="submission" date="2018-04" db="EMBL/GenBank/DDBJ databases">
        <title>Genomic Encyclopedia of Type Strains, Phase IV (KMG-IV): sequencing the most valuable type-strain genomes for metagenomic binning, comparative biology and taxonomic classification.</title>
        <authorList>
            <person name="Goeker M."/>
        </authorList>
    </citation>
    <scope>NUCLEOTIDE SEQUENCE [LARGE SCALE GENOMIC DNA]</scope>
    <source>
        <strain evidence="2 3">DSM 104150</strain>
    </source>
</reference>
<dbReference type="Proteomes" id="UP000248330">
    <property type="component" value="Unassembled WGS sequence"/>
</dbReference>
<dbReference type="OrthoDB" id="334393at2"/>
<dbReference type="EMBL" id="QICN01000001">
    <property type="protein sequence ID" value="PXV71228.1"/>
    <property type="molecule type" value="Genomic_DNA"/>
</dbReference>
<protein>
    <recommendedName>
        <fullName evidence="4">Pyridoxamine 5'-phosphate oxidase putative domain-containing protein</fullName>
    </recommendedName>
</protein>
<sequence length="180" mass="19196">MARDSKASKSTKQSAPKAASASPAALIAPEHAAFLVPGVSVIAASRDARLVPSVSRGVACRVSEDRRSLTVLLRRTPAATVLRDIADSGWITTCHSQPSTHRTIQLKGRDARIEAPGPQDIALAQAFVDGFFAELEPIGYTEAFVRTVLFFAPEDLVAVRFTPTEIYSQTPGPNAGQRLA</sequence>
<proteinExistence type="predicted"/>
<feature type="region of interest" description="Disordered" evidence="1">
    <location>
        <begin position="1"/>
        <end position="22"/>
    </location>
</feature>
<dbReference type="Gene3D" id="2.30.110.10">
    <property type="entry name" value="Electron Transport, Fmn-binding Protein, Chain A"/>
    <property type="match status" value="1"/>
</dbReference>